<dbReference type="GO" id="GO:0031491">
    <property type="term" value="F:nucleosome binding"/>
    <property type="evidence" value="ECO:0007669"/>
    <property type="project" value="TreeGrafter"/>
</dbReference>
<feature type="compositionally biased region" description="Low complexity" evidence="12">
    <location>
        <begin position="473"/>
        <end position="494"/>
    </location>
</feature>
<dbReference type="GO" id="GO:0006351">
    <property type="term" value="P:DNA-templated transcription"/>
    <property type="evidence" value="ECO:0007669"/>
    <property type="project" value="InterPro"/>
</dbReference>
<evidence type="ECO:0000256" key="6">
    <source>
        <dbReference type="ARBA" id="ARBA00022737"/>
    </source>
</evidence>
<evidence type="ECO:0000256" key="9">
    <source>
        <dbReference type="ARBA" id="ARBA00023163"/>
    </source>
</evidence>
<dbReference type="InterPro" id="IPR055410">
    <property type="entry name" value="Beta-prop_CAF1B_HIR1"/>
</dbReference>
<gene>
    <name evidence="15" type="ORF">CCH79_00016237</name>
</gene>
<dbReference type="Gene3D" id="2.60.40.10">
    <property type="entry name" value="Immunoglobulins"/>
    <property type="match status" value="3"/>
</dbReference>
<dbReference type="Pfam" id="PF24105">
    <property type="entry name" value="Beta-prop_CAF1B_HIR1"/>
    <property type="match status" value="1"/>
</dbReference>
<feature type="region of interest" description="Disordered" evidence="12">
    <location>
        <begin position="1576"/>
        <end position="1599"/>
    </location>
</feature>
<organism evidence="15 16">
    <name type="scientific">Gambusia affinis</name>
    <name type="common">Western mosquitofish</name>
    <name type="synonym">Heterandria affinis</name>
    <dbReference type="NCBI Taxonomy" id="33528"/>
    <lineage>
        <taxon>Eukaryota</taxon>
        <taxon>Metazoa</taxon>
        <taxon>Chordata</taxon>
        <taxon>Craniata</taxon>
        <taxon>Vertebrata</taxon>
        <taxon>Euteleostomi</taxon>
        <taxon>Actinopterygii</taxon>
        <taxon>Neopterygii</taxon>
        <taxon>Teleostei</taxon>
        <taxon>Neoteleostei</taxon>
        <taxon>Acanthomorphata</taxon>
        <taxon>Ovalentaria</taxon>
        <taxon>Atherinomorphae</taxon>
        <taxon>Cyprinodontiformes</taxon>
        <taxon>Poeciliidae</taxon>
        <taxon>Poeciliinae</taxon>
        <taxon>Gambusia</taxon>
    </lineage>
</organism>
<dbReference type="Gene3D" id="2.130.10.10">
    <property type="entry name" value="YVTN repeat-like/Quinoprotein amine dehydrogenase"/>
    <property type="match status" value="2"/>
</dbReference>
<evidence type="ECO:0000256" key="1">
    <source>
        <dbReference type="ARBA" id="ARBA00004123"/>
    </source>
</evidence>
<dbReference type="InterPro" id="IPR015943">
    <property type="entry name" value="WD40/YVTN_repeat-like_dom_sf"/>
</dbReference>
<dbReference type="InterPro" id="IPR003961">
    <property type="entry name" value="FN3_dom"/>
</dbReference>
<dbReference type="STRING" id="33528.ENSGAFP00000023862"/>
<proteinExistence type="inferred from homology"/>
<evidence type="ECO:0000256" key="8">
    <source>
        <dbReference type="ARBA" id="ARBA00023015"/>
    </source>
</evidence>
<dbReference type="SUPFAM" id="SSF49265">
    <property type="entry name" value="Fibronectin type III"/>
    <property type="match status" value="1"/>
</dbReference>
<evidence type="ECO:0000256" key="5">
    <source>
        <dbReference type="ARBA" id="ARBA00022574"/>
    </source>
</evidence>
<keyword evidence="8" id="KW-0805">Transcription regulation</keyword>
<evidence type="ECO:0000256" key="7">
    <source>
        <dbReference type="ARBA" id="ARBA00022853"/>
    </source>
</evidence>
<feature type="repeat" description="WD" evidence="11">
    <location>
        <begin position="108"/>
        <end position="140"/>
    </location>
</feature>
<dbReference type="InterPro" id="IPR031120">
    <property type="entry name" value="HIR1-like"/>
</dbReference>
<feature type="repeat" description="WD" evidence="11">
    <location>
        <begin position="235"/>
        <end position="266"/>
    </location>
</feature>
<dbReference type="PROSITE" id="PS50082">
    <property type="entry name" value="WD_REPEATS_2"/>
    <property type="match status" value="3"/>
</dbReference>
<dbReference type="PANTHER" id="PTHR13831">
    <property type="entry name" value="MEMBER OF THE HIR1 FAMILY OF WD-REPEAT PROTEINS"/>
    <property type="match status" value="1"/>
</dbReference>
<evidence type="ECO:0000256" key="10">
    <source>
        <dbReference type="ARBA" id="ARBA00023242"/>
    </source>
</evidence>
<keyword evidence="4" id="KW-0678">Repressor</keyword>
<evidence type="ECO:0000256" key="13">
    <source>
        <dbReference type="SAM" id="Phobius"/>
    </source>
</evidence>
<keyword evidence="10" id="KW-0539">Nucleus</keyword>
<comment type="caution">
    <text evidence="15">The sequence shown here is derived from an EMBL/GenBank/DDBJ whole genome shotgun (WGS) entry which is preliminary data.</text>
</comment>
<keyword evidence="9" id="KW-0804">Transcription</keyword>
<dbReference type="GO" id="GO:0005634">
    <property type="term" value="C:nucleus"/>
    <property type="evidence" value="ECO:0007669"/>
    <property type="project" value="UniProtKB-SubCell"/>
</dbReference>
<keyword evidence="6" id="KW-0677">Repeat</keyword>
<keyword evidence="13" id="KW-1133">Transmembrane helix</keyword>
<feature type="domain" description="Fibronectin type-III" evidence="14">
    <location>
        <begin position="1245"/>
        <end position="1339"/>
    </location>
</feature>
<evidence type="ECO:0000259" key="14">
    <source>
        <dbReference type="PROSITE" id="PS50853"/>
    </source>
</evidence>
<dbReference type="InterPro" id="IPR036322">
    <property type="entry name" value="WD40_repeat_dom_sf"/>
</dbReference>
<comment type="similarity">
    <text evidence="2">Belongs to the WD repeat HIR1 family.</text>
</comment>
<dbReference type="SMART" id="SM00060">
    <property type="entry name" value="FN3"/>
    <property type="match status" value="3"/>
</dbReference>
<dbReference type="SMART" id="SM00320">
    <property type="entry name" value="WD40"/>
    <property type="match status" value="7"/>
</dbReference>
<accession>A0A315VM59</accession>
<dbReference type="Pfam" id="PF07569">
    <property type="entry name" value="Hira"/>
    <property type="match status" value="1"/>
</dbReference>
<feature type="region of interest" description="Disordered" evidence="12">
    <location>
        <begin position="473"/>
        <end position="496"/>
    </location>
</feature>
<dbReference type="Pfam" id="PF00400">
    <property type="entry name" value="WD40"/>
    <property type="match status" value="2"/>
</dbReference>
<keyword evidence="16" id="KW-1185">Reference proteome</keyword>
<evidence type="ECO:0000313" key="15">
    <source>
        <dbReference type="EMBL" id="PWA24178.1"/>
    </source>
</evidence>
<evidence type="ECO:0000256" key="4">
    <source>
        <dbReference type="ARBA" id="ARBA00022491"/>
    </source>
</evidence>
<dbReference type="InterPro" id="IPR001680">
    <property type="entry name" value="WD40_rpt"/>
</dbReference>
<dbReference type="PROSITE" id="PS50853">
    <property type="entry name" value="FN3"/>
    <property type="match status" value="1"/>
</dbReference>
<dbReference type="InterPro" id="IPR036116">
    <property type="entry name" value="FN3_sf"/>
</dbReference>
<dbReference type="SUPFAM" id="SSF50978">
    <property type="entry name" value="WD40 repeat-like"/>
    <property type="match status" value="1"/>
</dbReference>
<feature type="region of interest" description="Disordered" evidence="12">
    <location>
        <begin position="556"/>
        <end position="593"/>
    </location>
</feature>
<dbReference type="FunFam" id="2.130.10.10:FF:000075">
    <property type="entry name" value="Protein HIRA"/>
    <property type="match status" value="1"/>
</dbReference>
<feature type="region of interest" description="Disordered" evidence="12">
    <location>
        <begin position="624"/>
        <end position="657"/>
    </location>
</feature>
<feature type="compositionally biased region" description="Basic and acidic residues" evidence="12">
    <location>
        <begin position="624"/>
        <end position="634"/>
    </location>
</feature>
<dbReference type="InterPro" id="IPR011494">
    <property type="entry name" value="HIRA-like_C"/>
</dbReference>
<dbReference type="GO" id="GO:0000417">
    <property type="term" value="C:HIR complex"/>
    <property type="evidence" value="ECO:0007669"/>
    <property type="project" value="TreeGrafter"/>
</dbReference>
<keyword evidence="13" id="KW-0812">Transmembrane</keyword>
<evidence type="ECO:0000256" key="2">
    <source>
        <dbReference type="ARBA" id="ARBA00007306"/>
    </source>
</evidence>
<evidence type="ECO:0000256" key="11">
    <source>
        <dbReference type="PROSITE-ProRule" id="PRU00221"/>
    </source>
</evidence>
<feature type="compositionally biased region" description="Polar residues" evidence="12">
    <location>
        <begin position="556"/>
        <end position="577"/>
    </location>
</feature>
<sequence>MKLLKPSWVSHNVTFSQTADSFQGELEEASICCYFGKLTAEGNGLNAELRLQVSGKPIFSVDIHPDGTKFATGGQGEDSGKVMIWNMAPVLREEDEKNENIPKMLCQMDNHLACVNCVRWSNNGLYLASGGDDKLVMVWKRAALIGPSTVFGSSSKLANVEQWRCVTILRNHTGGTPPPAAMLDPSASGAQCSAVSADVMDVAWSPHDVWLASCSVDNTIVIWNARKFPEMVTCLRGHTGLVKGLTWDPVGKYIASQADDHSLKVWRTVDWQMDANITKPFNECGGTTHVLRLSWSPDGQYLVSAHAMNNSGPTAQIVERDGWKTNMDFVGHRKAVTVVKFNPKIFKKKQKNGSSPKPSCPYCCCAVGSKDRSLSVWLTSLKRPLVVIHDLFDKSIMDISWTLTGLGMLVCSMDGTVAYLDFSLDELGDPLSEEEKNTIHQNIYGKSLAITSTEVQLSTTIIENPEILKYQQERQNSAQNNASAAAAGPEAAAPKVNSMMNGESLEDIRKNLLKKQVETRTADGRRRITPLCIAQLDTGDFSPALFNSAPILPSGSSLSNQIAPQLNSDSSPGQPSSLGARPNQDGLLTSPPAAGVAKTLEDDKDGLKSGLLLTSASKIEPMKALDSRFTERSKATPGIPSAISSTAGLAPLERPKDAVSALKDAKAKEETSSDSEDKMAAINKNLAFAKRKPELLLDGAEVVEKRKKGRPRKDKMAASIPQPFTQITPLPLEREPSRAAAPPAAAAVLRLPTPSPQKTFSLQVPPAVSFDSTFLNPREKLILIKYLGAETTVSLSLLTQQGVPIIGLSNGKSFCFSVHGETWTGPDRTGPDRLTRTLIADKGDSLVQCADFRSCLPSQDAAVSSGPLAVVQGRNLNAGRLASRLSSTPHHLQQSMTLAFLENQLASALTLQSAQEYRYWLLIYARFLVNEGSEYRLRELCKELLGPVHKSAASSWQPATLGLHKRELLREVLPVIGENLRFQRLFTEGLRICLCFSMVEITVRQFELKPCEENDRICVTELRDCKPPPPSPSQKMLNMSCHYQQTADGVRSVSCSWSQQAASRASLVFTSELQVSSCLGIFNPVALLGSLRVTARIRNYLTRTDEWSQPQFLSGAVKTSRHNLALISSKSVIGSDRSGDPDRVLTVKSPVPSRPAELCYRVEKTGDDESLLLHLIWMGSDPGRVLGYQVSIDPNELVQNVTETTFLLVVKEGNYSATVRAFNAAGFGPATRLQIDTQDQNSRLSVGNLWISSGYPEIEELQVRWTTAAAPPGSHVVVQWRSEKNPSSSRWVRVNGSSSSAVITGVDPDEPYLVSVFPVYNQQYGPPRSLAASLQSGALMEVVSLKVVSVTKTTVTVAWAWQRKPRPIKVDRYRAMLRRDADTQTLSLWPDRQQHTFSNLTPSTEYSLLLLADDVSRIIIPVATLYDEVPVVAMVTPLLLLVVMVTIISVLSRTLCKSFFFPTISSPRESTAGQWLLHPNLKTCAERNFLDVADFQVTDVLGQKHLILVRPNGLHKEKSLPPTSSLSVKLDTVDITGSKPITGHEWDVRPITEQQLLSLQSVFTSEIGGTEVPLLQQQEESGRSPQSEEEVYPPHHHHHHHQAFTFRFPELLTDFLEQPEPVTGPLEPVPEVEYLTNGCFRAEPAAGSEPSVPVLH</sequence>
<dbReference type="GO" id="GO:0000785">
    <property type="term" value="C:chromatin"/>
    <property type="evidence" value="ECO:0007669"/>
    <property type="project" value="TreeGrafter"/>
</dbReference>
<dbReference type="PROSITE" id="PS50294">
    <property type="entry name" value="WD_REPEATS_REGION"/>
    <property type="match status" value="2"/>
</dbReference>
<dbReference type="InterPro" id="IPR013783">
    <property type="entry name" value="Ig-like_fold"/>
</dbReference>
<keyword evidence="7" id="KW-0156">Chromatin regulator</keyword>
<dbReference type="FunFam" id="2.130.10.10:FF:000105">
    <property type="entry name" value="Protein HIRA"/>
    <property type="match status" value="1"/>
</dbReference>
<dbReference type="PANTHER" id="PTHR13831:SF0">
    <property type="entry name" value="PROTEIN HIRA"/>
    <property type="match status" value="1"/>
</dbReference>
<evidence type="ECO:0000256" key="3">
    <source>
        <dbReference type="ARBA" id="ARBA00021597"/>
    </source>
</evidence>
<reference evidence="15 16" key="1">
    <citation type="journal article" date="2018" name="G3 (Bethesda)">
        <title>A High-Quality Reference Genome for the Invasive Mosquitofish Gambusia affinis Using a Chicago Library.</title>
        <authorList>
            <person name="Hoffberg S.L."/>
            <person name="Troendle N.J."/>
            <person name="Glenn T.C."/>
            <person name="Mahmud O."/>
            <person name="Louha S."/>
            <person name="Chalopin D."/>
            <person name="Bennetzen J.L."/>
            <person name="Mauricio R."/>
        </authorList>
    </citation>
    <scope>NUCLEOTIDE SEQUENCE [LARGE SCALE GENOMIC DNA]</scope>
    <source>
        <strain evidence="15">NE01/NJP1002.9</strain>
        <tissue evidence="15">Muscle</tissue>
    </source>
</reference>
<dbReference type="EMBL" id="NHOQ01001472">
    <property type="protein sequence ID" value="PWA24178.1"/>
    <property type="molecule type" value="Genomic_DNA"/>
</dbReference>
<dbReference type="GO" id="GO:0006338">
    <property type="term" value="P:chromatin remodeling"/>
    <property type="evidence" value="ECO:0007669"/>
    <property type="project" value="InterPro"/>
</dbReference>
<dbReference type="GO" id="GO:0006355">
    <property type="term" value="P:regulation of DNA-templated transcription"/>
    <property type="evidence" value="ECO:0007669"/>
    <property type="project" value="InterPro"/>
</dbReference>
<evidence type="ECO:0000313" key="16">
    <source>
        <dbReference type="Proteomes" id="UP000250572"/>
    </source>
</evidence>
<feature type="compositionally biased region" description="Polar residues" evidence="12">
    <location>
        <begin position="1576"/>
        <end position="1585"/>
    </location>
</feature>
<feature type="transmembrane region" description="Helical" evidence="13">
    <location>
        <begin position="1431"/>
        <end position="1451"/>
    </location>
</feature>
<dbReference type="CDD" id="cd00063">
    <property type="entry name" value="FN3"/>
    <property type="match status" value="1"/>
</dbReference>
<dbReference type="Proteomes" id="UP000250572">
    <property type="component" value="Unassembled WGS sequence"/>
</dbReference>
<name>A0A315VM59_GAMAF</name>
<keyword evidence="5 11" id="KW-0853">WD repeat</keyword>
<dbReference type="CDD" id="cd00200">
    <property type="entry name" value="WD40"/>
    <property type="match status" value="1"/>
</dbReference>
<feature type="repeat" description="WD" evidence="11">
    <location>
        <begin position="192"/>
        <end position="233"/>
    </location>
</feature>
<protein>
    <recommendedName>
        <fullName evidence="3">Protein HIRA</fullName>
    </recommendedName>
</protein>
<keyword evidence="13" id="KW-0472">Membrane</keyword>
<comment type="subcellular location">
    <subcellularLocation>
        <location evidence="1">Nucleus</location>
    </subcellularLocation>
</comment>
<evidence type="ECO:0000256" key="12">
    <source>
        <dbReference type="SAM" id="MobiDB-lite"/>
    </source>
</evidence>